<feature type="non-terminal residue" evidence="2">
    <location>
        <position position="1"/>
    </location>
</feature>
<dbReference type="InterPro" id="IPR041457">
    <property type="entry name" value="CxC2_KDZ-assoc"/>
</dbReference>
<dbReference type="Pfam" id="PF18803">
    <property type="entry name" value="CxC2"/>
    <property type="match status" value="1"/>
</dbReference>
<organism evidence="2 3">
    <name type="scientific">Pleurotus eryngii</name>
    <name type="common">Boletus of the steppes</name>
    <dbReference type="NCBI Taxonomy" id="5323"/>
    <lineage>
        <taxon>Eukaryota</taxon>
        <taxon>Fungi</taxon>
        <taxon>Dikarya</taxon>
        <taxon>Basidiomycota</taxon>
        <taxon>Agaricomycotina</taxon>
        <taxon>Agaricomycetes</taxon>
        <taxon>Agaricomycetidae</taxon>
        <taxon>Agaricales</taxon>
        <taxon>Pleurotineae</taxon>
        <taxon>Pleurotaceae</taxon>
        <taxon>Pleurotus</taxon>
    </lineage>
</organism>
<comment type="caution">
    <text evidence="2">The sequence shown here is derived from an EMBL/GenBank/DDBJ whole genome shotgun (WGS) entry which is preliminary data.</text>
</comment>
<dbReference type="OrthoDB" id="3235114at2759"/>
<feature type="domain" description="CxC2-like cysteine cluster KDZ transposase-associated" evidence="1">
    <location>
        <begin position="83"/>
        <end position="186"/>
    </location>
</feature>
<evidence type="ECO:0000259" key="1">
    <source>
        <dbReference type="Pfam" id="PF18803"/>
    </source>
</evidence>
<proteinExistence type="predicted"/>
<dbReference type="EMBL" id="MU154632">
    <property type="protein sequence ID" value="KAF9490826.1"/>
    <property type="molecule type" value="Genomic_DNA"/>
</dbReference>
<accession>A0A9P5ZNL6</accession>
<keyword evidence="3" id="KW-1185">Reference proteome</keyword>
<gene>
    <name evidence="2" type="ORF">BDN71DRAFT_1399289</name>
</gene>
<protein>
    <recommendedName>
        <fullName evidence="1">CxC2-like cysteine cluster KDZ transposase-associated domain-containing protein</fullName>
    </recommendedName>
</protein>
<name>A0A9P5ZNL6_PLEER</name>
<evidence type="ECO:0000313" key="3">
    <source>
        <dbReference type="Proteomes" id="UP000807025"/>
    </source>
</evidence>
<sequence length="258" mass="29605">LLTWKATYHQKYLDATLLLEGRGRHDFKGCTYCESPDPLYRCIDCHGHWLYCAECIVERHRSEPLHLLERWTDDDYFEKCTLWALGLRIQLGHPRTVACPLVKRGHVDFVVIHVNGIHLVDVDFCGCPGSLDNFEQLLDVGWWPSSPLEPQTATTFPLLRLFHNLNLQGCIPPTDFYRALEQLHNAEGLVRLPDRLQQFMLTVREWRHIRMAKRAGRGNDPGGLNTTAQGELAIPCRSCPHPHINLPQGWEDAPSNTQ</sequence>
<evidence type="ECO:0000313" key="2">
    <source>
        <dbReference type="EMBL" id="KAF9490826.1"/>
    </source>
</evidence>
<dbReference type="AlphaFoldDB" id="A0A9P5ZNL6"/>
<reference evidence="2" key="1">
    <citation type="submission" date="2020-11" db="EMBL/GenBank/DDBJ databases">
        <authorList>
            <consortium name="DOE Joint Genome Institute"/>
            <person name="Ahrendt S."/>
            <person name="Riley R."/>
            <person name="Andreopoulos W."/>
            <person name="Labutti K."/>
            <person name="Pangilinan J."/>
            <person name="Ruiz-Duenas F.J."/>
            <person name="Barrasa J.M."/>
            <person name="Sanchez-Garcia M."/>
            <person name="Camarero S."/>
            <person name="Miyauchi S."/>
            <person name="Serrano A."/>
            <person name="Linde D."/>
            <person name="Babiker R."/>
            <person name="Drula E."/>
            <person name="Ayuso-Fernandez I."/>
            <person name="Pacheco R."/>
            <person name="Padilla G."/>
            <person name="Ferreira P."/>
            <person name="Barriuso J."/>
            <person name="Kellner H."/>
            <person name="Castanera R."/>
            <person name="Alfaro M."/>
            <person name="Ramirez L."/>
            <person name="Pisabarro A.G."/>
            <person name="Kuo A."/>
            <person name="Tritt A."/>
            <person name="Lipzen A."/>
            <person name="He G."/>
            <person name="Yan M."/>
            <person name="Ng V."/>
            <person name="Cullen D."/>
            <person name="Martin F."/>
            <person name="Rosso M.-N."/>
            <person name="Henrissat B."/>
            <person name="Hibbett D."/>
            <person name="Martinez A.T."/>
            <person name="Grigoriev I.V."/>
        </authorList>
    </citation>
    <scope>NUCLEOTIDE SEQUENCE</scope>
    <source>
        <strain evidence="2">ATCC 90797</strain>
    </source>
</reference>
<dbReference type="Proteomes" id="UP000807025">
    <property type="component" value="Unassembled WGS sequence"/>
</dbReference>